<dbReference type="InterPro" id="IPR013517">
    <property type="entry name" value="FG-GAP"/>
</dbReference>
<dbReference type="Pfam" id="PF13517">
    <property type="entry name" value="FG-GAP_3"/>
    <property type="match status" value="3"/>
</dbReference>
<dbReference type="PANTHER" id="PTHR46580">
    <property type="entry name" value="SENSOR KINASE-RELATED"/>
    <property type="match status" value="1"/>
</dbReference>
<proteinExistence type="predicted"/>
<dbReference type="STRING" id="192904.SAMN04488514_112120"/>
<dbReference type="RefSeq" id="WP_089893508.1">
    <property type="nucleotide sequence ID" value="NZ_FNGV01000012.1"/>
</dbReference>
<sequence>MKQVKICLSFWILSITTILGVQGQALTFAKPLDVSNGTVSGVSCVDSEDINGDGLIDIVVLEGGVHAEDRATLAWFEQNKSGEWNRHNFSIPTALDDFIGSARCGDVDNDGDIDLIFSNDGHSTGPINVYLLENPGKKKVNDPWSFHLISSIDGFHANDMRLADMDADGKLDVIVRHKNPESVKIVFQNKIDEWQTVTAYTGQAGEGLAIGDINSDGSPDITMTGHWFRTPENPRTESYERFDIESGYKSINPATKEEVGDINNDGRLDVVLSPAEHFKKYGGENYDLAWYEGPENPEEVKEWRKHIVKSNYNKAHCAKLADFDNDGDLDILSAVAWDNREIRIFINDKGEFKNSVLVAEGKGIYSGSVVDIDGDGDFDIVGEDKYAQDAKPWIHRNMIKK</sequence>
<dbReference type="InterPro" id="IPR028994">
    <property type="entry name" value="Integrin_alpha_N"/>
</dbReference>
<keyword evidence="4" id="KW-1185">Reference proteome</keyword>
<organism evidence="3 4">
    <name type="scientific">Kriegella aquimaris</name>
    <dbReference type="NCBI Taxonomy" id="192904"/>
    <lineage>
        <taxon>Bacteria</taxon>
        <taxon>Pseudomonadati</taxon>
        <taxon>Bacteroidota</taxon>
        <taxon>Flavobacteriia</taxon>
        <taxon>Flavobacteriales</taxon>
        <taxon>Flavobacteriaceae</taxon>
        <taxon>Kriegella</taxon>
    </lineage>
</organism>
<keyword evidence="1 2" id="KW-0732">Signal</keyword>
<accession>A0A1G9V5Q3</accession>
<dbReference type="OrthoDB" id="9816120at2"/>
<evidence type="ECO:0000256" key="2">
    <source>
        <dbReference type="SAM" id="SignalP"/>
    </source>
</evidence>
<feature type="signal peptide" evidence="2">
    <location>
        <begin position="1"/>
        <end position="23"/>
    </location>
</feature>
<dbReference type="Gene3D" id="2.130.10.130">
    <property type="entry name" value="Integrin alpha, N-terminal"/>
    <property type="match status" value="2"/>
</dbReference>
<dbReference type="PANTHER" id="PTHR46580:SF2">
    <property type="entry name" value="MAM DOMAIN-CONTAINING PROTEIN"/>
    <property type="match status" value="1"/>
</dbReference>
<reference evidence="3 4" key="1">
    <citation type="submission" date="2016-10" db="EMBL/GenBank/DDBJ databases">
        <authorList>
            <person name="de Groot N.N."/>
        </authorList>
    </citation>
    <scope>NUCLEOTIDE SEQUENCE [LARGE SCALE GENOMIC DNA]</scope>
    <source>
        <strain evidence="3 4">DSM 19886</strain>
    </source>
</reference>
<feature type="chain" id="PRO_5011467083" evidence="2">
    <location>
        <begin position="24"/>
        <end position="401"/>
    </location>
</feature>
<gene>
    <name evidence="3" type="ORF">SAMN04488514_112120</name>
</gene>
<dbReference type="Proteomes" id="UP000199440">
    <property type="component" value="Unassembled WGS sequence"/>
</dbReference>
<protein>
    <submittedName>
        <fullName evidence="3">Repeat domain-containing protein</fullName>
    </submittedName>
</protein>
<evidence type="ECO:0000313" key="3">
    <source>
        <dbReference type="EMBL" id="SDM67397.1"/>
    </source>
</evidence>
<dbReference type="EMBL" id="FNGV01000012">
    <property type="protein sequence ID" value="SDM67397.1"/>
    <property type="molecule type" value="Genomic_DNA"/>
</dbReference>
<evidence type="ECO:0000256" key="1">
    <source>
        <dbReference type="ARBA" id="ARBA00022729"/>
    </source>
</evidence>
<evidence type="ECO:0000313" key="4">
    <source>
        <dbReference type="Proteomes" id="UP000199440"/>
    </source>
</evidence>
<dbReference type="SUPFAM" id="SSF69318">
    <property type="entry name" value="Integrin alpha N-terminal domain"/>
    <property type="match status" value="2"/>
</dbReference>
<name>A0A1G9V5Q3_9FLAO</name>
<dbReference type="AlphaFoldDB" id="A0A1G9V5Q3"/>